<feature type="domain" description="Gfo/Idh/MocA-like oxidoreductase N-terminal" evidence="1">
    <location>
        <begin position="5"/>
        <end position="123"/>
    </location>
</feature>
<dbReference type="InterPro" id="IPR055170">
    <property type="entry name" value="GFO_IDH_MocA-like_dom"/>
</dbReference>
<evidence type="ECO:0000259" key="2">
    <source>
        <dbReference type="Pfam" id="PF22725"/>
    </source>
</evidence>
<sequence length="343" mass="35710">MNRPLRWVLIGASDIAATRMIPAMRALGQDPVAVFSSSPERGRQFAERHQVPVAAGTLEEALSVPADAVYISTTNELHRDQAVAAAAAGRHVLCEKPLAMTLDDAADIVRAARAAGVVLGTNHHLRASPVVRTIQKLVAAGDIGRPLAVRVHHAVELPQRLRGWRLENPAAGGGVVLDITVHDADALRFVLGREVLDVTATAVNQGLAAPGVEDAAMAVLRLEGDVLGFTHDAFTVPHAGTALEVHGTDASVFATDAMTQDPDGEVVLRRGGTGTPVDVGPRDDLYVTGLRAFADAVHGDGTPLATGTDGFASLAVALAVRDALRTGARAPVTPVSTLEEEAS</sequence>
<dbReference type="InterPro" id="IPR051450">
    <property type="entry name" value="Gfo/Idh/MocA_Oxidoreductases"/>
</dbReference>
<gene>
    <name evidence="3" type="ORF">GCM10009549_07180</name>
</gene>
<evidence type="ECO:0000259" key="1">
    <source>
        <dbReference type="Pfam" id="PF01408"/>
    </source>
</evidence>
<dbReference type="Gene3D" id="3.30.360.10">
    <property type="entry name" value="Dihydrodipicolinate Reductase, domain 2"/>
    <property type="match status" value="1"/>
</dbReference>
<keyword evidence="4" id="KW-1185">Reference proteome</keyword>
<dbReference type="InterPro" id="IPR000683">
    <property type="entry name" value="Gfo/Idh/MocA-like_OxRdtase_N"/>
</dbReference>
<dbReference type="Gene3D" id="3.40.50.720">
    <property type="entry name" value="NAD(P)-binding Rossmann-like Domain"/>
    <property type="match status" value="1"/>
</dbReference>
<feature type="domain" description="GFO/IDH/MocA-like oxidoreductase" evidence="2">
    <location>
        <begin position="131"/>
        <end position="252"/>
    </location>
</feature>
<dbReference type="Proteomes" id="UP001501005">
    <property type="component" value="Unassembled WGS sequence"/>
</dbReference>
<comment type="caution">
    <text evidence="3">The sequence shown here is derived from an EMBL/GenBank/DDBJ whole genome shotgun (WGS) entry which is preliminary data.</text>
</comment>
<protein>
    <submittedName>
        <fullName evidence="3">1,5-anhydro-D-fructose reductase</fullName>
    </submittedName>
</protein>
<evidence type="ECO:0000313" key="3">
    <source>
        <dbReference type="EMBL" id="GAA0904018.1"/>
    </source>
</evidence>
<reference evidence="4" key="1">
    <citation type="journal article" date="2019" name="Int. J. Syst. Evol. Microbiol.">
        <title>The Global Catalogue of Microorganisms (GCM) 10K type strain sequencing project: providing services to taxonomists for standard genome sequencing and annotation.</title>
        <authorList>
            <consortium name="The Broad Institute Genomics Platform"/>
            <consortium name="The Broad Institute Genome Sequencing Center for Infectious Disease"/>
            <person name="Wu L."/>
            <person name="Ma J."/>
        </authorList>
    </citation>
    <scope>NUCLEOTIDE SEQUENCE [LARGE SCALE GENOMIC DNA]</scope>
    <source>
        <strain evidence="4">JCM 10673</strain>
    </source>
</reference>
<name>A0ABP3YRX5_9ACTN</name>
<dbReference type="RefSeq" id="WP_344046618.1">
    <property type="nucleotide sequence ID" value="NZ_BAAAHG010000003.1"/>
</dbReference>
<organism evidence="3 4">
    <name type="scientific">Streptomyces thermoalcalitolerans</name>
    <dbReference type="NCBI Taxonomy" id="65605"/>
    <lineage>
        <taxon>Bacteria</taxon>
        <taxon>Bacillati</taxon>
        <taxon>Actinomycetota</taxon>
        <taxon>Actinomycetes</taxon>
        <taxon>Kitasatosporales</taxon>
        <taxon>Streptomycetaceae</taxon>
        <taxon>Streptomyces</taxon>
    </lineage>
</organism>
<dbReference type="SUPFAM" id="SSF55347">
    <property type="entry name" value="Glyceraldehyde-3-phosphate dehydrogenase-like, C-terminal domain"/>
    <property type="match status" value="1"/>
</dbReference>
<dbReference type="EMBL" id="BAAAHG010000003">
    <property type="protein sequence ID" value="GAA0904018.1"/>
    <property type="molecule type" value="Genomic_DNA"/>
</dbReference>
<dbReference type="Pfam" id="PF22725">
    <property type="entry name" value="GFO_IDH_MocA_C3"/>
    <property type="match status" value="1"/>
</dbReference>
<dbReference type="PANTHER" id="PTHR43377">
    <property type="entry name" value="BILIVERDIN REDUCTASE A"/>
    <property type="match status" value="1"/>
</dbReference>
<evidence type="ECO:0000313" key="4">
    <source>
        <dbReference type="Proteomes" id="UP001501005"/>
    </source>
</evidence>
<dbReference type="InterPro" id="IPR036291">
    <property type="entry name" value="NAD(P)-bd_dom_sf"/>
</dbReference>
<dbReference type="PANTHER" id="PTHR43377:SF1">
    <property type="entry name" value="BILIVERDIN REDUCTASE A"/>
    <property type="match status" value="1"/>
</dbReference>
<dbReference type="SUPFAM" id="SSF51735">
    <property type="entry name" value="NAD(P)-binding Rossmann-fold domains"/>
    <property type="match status" value="1"/>
</dbReference>
<accession>A0ABP3YRX5</accession>
<proteinExistence type="predicted"/>
<dbReference type="Pfam" id="PF01408">
    <property type="entry name" value="GFO_IDH_MocA"/>
    <property type="match status" value="1"/>
</dbReference>